<reference evidence="1 2" key="1">
    <citation type="submission" date="2020-09" db="EMBL/GenBank/DDBJ databases">
        <title>De no assembly of potato wild relative species, Solanum commersonii.</title>
        <authorList>
            <person name="Cho K."/>
        </authorList>
    </citation>
    <scope>NUCLEOTIDE SEQUENCE [LARGE SCALE GENOMIC DNA]</scope>
    <source>
        <strain evidence="1">LZ3.2</strain>
        <tissue evidence="1">Leaf</tissue>
    </source>
</reference>
<organism evidence="1 2">
    <name type="scientific">Solanum commersonii</name>
    <name type="common">Commerson's wild potato</name>
    <name type="synonym">Commerson's nightshade</name>
    <dbReference type="NCBI Taxonomy" id="4109"/>
    <lineage>
        <taxon>Eukaryota</taxon>
        <taxon>Viridiplantae</taxon>
        <taxon>Streptophyta</taxon>
        <taxon>Embryophyta</taxon>
        <taxon>Tracheophyta</taxon>
        <taxon>Spermatophyta</taxon>
        <taxon>Magnoliopsida</taxon>
        <taxon>eudicotyledons</taxon>
        <taxon>Gunneridae</taxon>
        <taxon>Pentapetalae</taxon>
        <taxon>asterids</taxon>
        <taxon>lamiids</taxon>
        <taxon>Solanales</taxon>
        <taxon>Solanaceae</taxon>
        <taxon>Solanoideae</taxon>
        <taxon>Solaneae</taxon>
        <taxon>Solanum</taxon>
    </lineage>
</organism>
<name>A0A9J5YDB7_SOLCO</name>
<gene>
    <name evidence="1" type="ORF">H5410_029651</name>
</gene>
<evidence type="ECO:0000313" key="1">
    <source>
        <dbReference type="EMBL" id="KAG5598281.1"/>
    </source>
</evidence>
<proteinExistence type="predicted"/>
<dbReference type="Proteomes" id="UP000824120">
    <property type="component" value="Chromosome 6"/>
</dbReference>
<dbReference type="AlphaFoldDB" id="A0A9J5YDB7"/>
<keyword evidence="2" id="KW-1185">Reference proteome</keyword>
<accession>A0A9J5YDB7</accession>
<sequence>MDDWDKSWLVDECPLSDICGRAMKQRMQNKRRLNVKTCWAKLIQKLLNKCLNVWKGKKTIMKFLYELDAIQLEITNLDIATQQIESYQEAEIVSQSWLQEQTQLLKFHESIRDGLTYMTIQLIEGSNKKIEASDAQLLIVVDDDQLVEQKEEFQPFNYTLFLNIDVEKEYKSENIVKNAALESRQLQSHSKHFSIKFELMDECTDEEQGPYILKFFSPRRQNDIPHLRAKKCKMRHKLLGSFIFIPPPLERSRKIDAKLRVLEKSEYLEFGAKEHV</sequence>
<protein>
    <submittedName>
        <fullName evidence="1">Uncharacterized protein</fullName>
    </submittedName>
</protein>
<dbReference type="EMBL" id="JACXVP010000006">
    <property type="protein sequence ID" value="KAG5598281.1"/>
    <property type="molecule type" value="Genomic_DNA"/>
</dbReference>
<comment type="caution">
    <text evidence="1">The sequence shown here is derived from an EMBL/GenBank/DDBJ whole genome shotgun (WGS) entry which is preliminary data.</text>
</comment>
<evidence type="ECO:0000313" key="2">
    <source>
        <dbReference type="Proteomes" id="UP000824120"/>
    </source>
</evidence>